<evidence type="ECO:0000256" key="3">
    <source>
        <dbReference type="ARBA" id="ARBA00022692"/>
    </source>
</evidence>
<accession>A0A8F5BTB0</accession>
<evidence type="ECO:0000256" key="4">
    <source>
        <dbReference type="ARBA" id="ARBA00022989"/>
    </source>
</evidence>
<organism evidence="7 8">
    <name type="scientific">Saccharolobus shibatae</name>
    <dbReference type="NCBI Taxonomy" id="2286"/>
    <lineage>
        <taxon>Archaea</taxon>
        <taxon>Thermoproteota</taxon>
        <taxon>Thermoprotei</taxon>
        <taxon>Sulfolobales</taxon>
        <taxon>Sulfolobaceae</taxon>
        <taxon>Saccharolobus</taxon>
    </lineage>
</organism>
<keyword evidence="4 6" id="KW-1133">Transmembrane helix</keyword>
<sequence>MVVDISSLILAIILDFSVYLMVVISLNVEIGLTGVPNFGRVLAYAGGAFIAGAIPGRILQLIYGLHGDYILNNPSVIAEINDKLLEQPLMALAILILTLILAGIVGAALGYISSYPALRLREDYLGILLLVAGTSLVVIGITYPPIVGGTVGVQVPAVFNALLGQGSSLYYKISIVLLAFSLVMLLLFNLISNSPMGRVFRAVRENEDLVEVLGRDIGVIRGKAMALGGFLAGIAGSLYAFYIGSVFAGAFDNLTWSFNPYLMLVLGGAGTSIGAMLGALIYSTLYHIIDLYKQTIGYYLHFDAVWLQYMLFGLILTIILIIRPQGIVVEKAKPLVKPKAKDEEKLTS</sequence>
<dbReference type="RefSeq" id="WP_218261548.1">
    <property type="nucleotide sequence ID" value="NZ_CP077715.1"/>
</dbReference>
<dbReference type="CDD" id="cd06581">
    <property type="entry name" value="TM_PBP1_LivM_like"/>
    <property type="match status" value="1"/>
</dbReference>
<evidence type="ECO:0000256" key="1">
    <source>
        <dbReference type="ARBA" id="ARBA00004651"/>
    </source>
</evidence>
<evidence type="ECO:0000256" key="6">
    <source>
        <dbReference type="SAM" id="Phobius"/>
    </source>
</evidence>
<protein>
    <submittedName>
        <fullName evidence="7">Branched-chain amino acid transport system permease protein LivM</fullName>
    </submittedName>
</protein>
<reference evidence="7" key="1">
    <citation type="journal article" date="2021" name="Environ. Microbiol.">
        <title>New insights into the diversity and evolution of the archaeal mobilome from three complete genomes of Saccharolobus shibatae.</title>
        <authorList>
            <person name="Medvedeva S."/>
            <person name="Brandt D."/>
            <person name="Cvirkaite-Krupovic V."/>
            <person name="Liu Y."/>
            <person name="Severinov K."/>
            <person name="Ishino S."/>
            <person name="Ishino Y."/>
            <person name="Prangishvili D."/>
            <person name="Kalinowski J."/>
            <person name="Krupovic M."/>
        </authorList>
    </citation>
    <scope>NUCLEOTIDE SEQUENCE</scope>
    <source>
        <strain evidence="7">BEU9</strain>
    </source>
</reference>
<dbReference type="PANTHER" id="PTHR30482:SF1">
    <property type="entry name" value="BRANCHED-CHAIN AMINO ACID TRANSPORT PERMEASE PROTEIN LIVM-RELATED"/>
    <property type="match status" value="1"/>
</dbReference>
<dbReference type="Proteomes" id="UP000693941">
    <property type="component" value="Chromosome"/>
</dbReference>
<keyword evidence="5 6" id="KW-0472">Membrane</keyword>
<dbReference type="GO" id="GO:0015658">
    <property type="term" value="F:branched-chain amino acid transmembrane transporter activity"/>
    <property type="evidence" value="ECO:0007669"/>
    <property type="project" value="InterPro"/>
</dbReference>
<comment type="subcellular location">
    <subcellularLocation>
        <location evidence="1">Cell membrane</location>
        <topology evidence="1">Multi-pass membrane protein</topology>
    </subcellularLocation>
</comment>
<feature type="transmembrane region" description="Helical" evidence="6">
    <location>
        <begin position="124"/>
        <end position="143"/>
    </location>
</feature>
<feature type="transmembrane region" description="Helical" evidence="6">
    <location>
        <begin position="89"/>
        <end position="112"/>
    </location>
</feature>
<dbReference type="PANTHER" id="PTHR30482">
    <property type="entry name" value="HIGH-AFFINITY BRANCHED-CHAIN AMINO ACID TRANSPORT SYSTEM PERMEASE"/>
    <property type="match status" value="1"/>
</dbReference>
<evidence type="ECO:0000256" key="2">
    <source>
        <dbReference type="ARBA" id="ARBA00022475"/>
    </source>
</evidence>
<proteinExistence type="predicted"/>
<feature type="transmembrane region" description="Helical" evidence="6">
    <location>
        <begin position="298"/>
        <end position="322"/>
    </location>
</feature>
<name>A0A8F5BTB0_9CREN</name>
<feature type="transmembrane region" description="Helical" evidence="6">
    <location>
        <begin position="224"/>
        <end position="249"/>
    </location>
</feature>
<evidence type="ECO:0000313" key="7">
    <source>
        <dbReference type="EMBL" id="QXJ31098.1"/>
    </source>
</evidence>
<feature type="transmembrane region" description="Helical" evidence="6">
    <location>
        <begin position="261"/>
        <end position="286"/>
    </location>
</feature>
<dbReference type="EMBL" id="CP077715">
    <property type="protein sequence ID" value="QXJ31098.1"/>
    <property type="molecule type" value="Genomic_DNA"/>
</dbReference>
<feature type="transmembrane region" description="Helical" evidence="6">
    <location>
        <begin position="6"/>
        <end position="29"/>
    </location>
</feature>
<dbReference type="InterPro" id="IPR001851">
    <property type="entry name" value="ABC_transp_permease"/>
</dbReference>
<gene>
    <name evidence="7" type="ORF">J5U21_00747</name>
</gene>
<feature type="transmembrane region" description="Helical" evidence="6">
    <location>
        <begin position="169"/>
        <end position="191"/>
    </location>
</feature>
<dbReference type="AlphaFoldDB" id="A0A8F5BTB0"/>
<feature type="transmembrane region" description="Helical" evidence="6">
    <location>
        <begin position="41"/>
        <end position="63"/>
    </location>
</feature>
<keyword evidence="3 6" id="KW-0812">Transmembrane</keyword>
<evidence type="ECO:0000313" key="8">
    <source>
        <dbReference type="Proteomes" id="UP000693941"/>
    </source>
</evidence>
<keyword evidence="2" id="KW-1003">Cell membrane</keyword>
<dbReference type="GO" id="GO:0005886">
    <property type="term" value="C:plasma membrane"/>
    <property type="evidence" value="ECO:0007669"/>
    <property type="project" value="UniProtKB-SubCell"/>
</dbReference>
<dbReference type="GeneID" id="65559274"/>
<dbReference type="Pfam" id="PF02653">
    <property type="entry name" value="BPD_transp_2"/>
    <property type="match status" value="1"/>
</dbReference>
<evidence type="ECO:0000256" key="5">
    <source>
        <dbReference type="ARBA" id="ARBA00023136"/>
    </source>
</evidence>
<dbReference type="InterPro" id="IPR043428">
    <property type="entry name" value="LivM-like"/>
</dbReference>